<keyword evidence="1" id="KW-0812">Transmembrane</keyword>
<evidence type="ECO:0000256" key="1">
    <source>
        <dbReference type="SAM" id="Phobius"/>
    </source>
</evidence>
<organism evidence="2 3">
    <name type="scientific">Heterorhabditis bacteriophora</name>
    <name type="common">Entomopathogenic nematode worm</name>
    <dbReference type="NCBI Taxonomy" id="37862"/>
    <lineage>
        <taxon>Eukaryota</taxon>
        <taxon>Metazoa</taxon>
        <taxon>Ecdysozoa</taxon>
        <taxon>Nematoda</taxon>
        <taxon>Chromadorea</taxon>
        <taxon>Rhabditida</taxon>
        <taxon>Rhabditina</taxon>
        <taxon>Rhabditomorpha</taxon>
        <taxon>Strongyloidea</taxon>
        <taxon>Heterorhabditidae</taxon>
        <taxon>Heterorhabditis</taxon>
    </lineage>
</organism>
<sequence>MSSSNRTSLQRTGSGFLASLRRLSTCLSLIGDSQSDPPVGHSSLQSICKRLTSHEDILFNSSCWTLCLSKEATPLNENYYTILVNVVQLKPQKCSLPDDISSLPDYAQEELKDLWFVVQLNLLYLFFILFVLYQAPQFSWNGRCLRKSYVVGQPCDKELAIQQDIMNVVHTFDKELSEKPASLNISGGRLIVPAATTPEDYEDEIENTTPSTSVATASADFTRRPLLRPSLPDPDYHDETTIDDVAMMQFDNVDASFLRTASENVKKEFENIWKDEDIPSENLRSLKNPKLCHVAVQIQTLAVSLLTSDQLEEYNQWATKRRKVLKAREQELRGLSRDAKRTLRRISSKRCGINSFIVNI</sequence>
<evidence type="ECO:0000313" key="3">
    <source>
        <dbReference type="WBParaSite" id="Hba_05889"/>
    </source>
</evidence>
<keyword evidence="1" id="KW-1133">Transmembrane helix</keyword>
<dbReference type="AlphaFoldDB" id="A0A1I7WL74"/>
<accession>A0A1I7WL74</accession>
<dbReference type="Proteomes" id="UP000095283">
    <property type="component" value="Unplaced"/>
</dbReference>
<evidence type="ECO:0000313" key="2">
    <source>
        <dbReference type="Proteomes" id="UP000095283"/>
    </source>
</evidence>
<reference evidence="3" key="1">
    <citation type="submission" date="2016-11" db="UniProtKB">
        <authorList>
            <consortium name="WormBaseParasite"/>
        </authorList>
    </citation>
    <scope>IDENTIFICATION</scope>
</reference>
<proteinExistence type="predicted"/>
<name>A0A1I7WL74_HETBA</name>
<keyword evidence="2" id="KW-1185">Reference proteome</keyword>
<keyword evidence="1" id="KW-0472">Membrane</keyword>
<feature type="transmembrane region" description="Helical" evidence="1">
    <location>
        <begin position="114"/>
        <end position="133"/>
    </location>
</feature>
<protein>
    <submittedName>
        <fullName evidence="3">DBC1 domain-containing protein</fullName>
    </submittedName>
</protein>
<dbReference type="WBParaSite" id="Hba_05889">
    <property type="protein sequence ID" value="Hba_05889"/>
    <property type="gene ID" value="Hba_05889"/>
</dbReference>